<feature type="compositionally biased region" description="Low complexity" evidence="8">
    <location>
        <begin position="545"/>
        <end position="560"/>
    </location>
</feature>
<dbReference type="InterPro" id="IPR001650">
    <property type="entry name" value="Helicase_C-like"/>
</dbReference>
<dbReference type="GO" id="GO:0005694">
    <property type="term" value="C:chromosome"/>
    <property type="evidence" value="ECO:0007669"/>
    <property type="project" value="TreeGrafter"/>
</dbReference>
<dbReference type="GO" id="GO:0005524">
    <property type="term" value="F:ATP binding"/>
    <property type="evidence" value="ECO:0007669"/>
    <property type="project" value="UniProtKB-KW"/>
</dbReference>
<organism evidence="11">
    <name type="scientific">Timspurckia oligopyrenoides</name>
    <dbReference type="NCBI Taxonomy" id="708627"/>
    <lineage>
        <taxon>Eukaryota</taxon>
        <taxon>Rhodophyta</taxon>
        <taxon>Bangiophyceae</taxon>
        <taxon>Porphyridiales</taxon>
        <taxon>Porphyridiaceae</taxon>
        <taxon>Timspurckia</taxon>
    </lineage>
</organism>
<feature type="compositionally biased region" description="Polar residues" evidence="8">
    <location>
        <begin position="573"/>
        <end position="586"/>
    </location>
</feature>
<evidence type="ECO:0000256" key="1">
    <source>
        <dbReference type="ARBA" id="ARBA00005446"/>
    </source>
</evidence>
<evidence type="ECO:0000313" key="11">
    <source>
        <dbReference type="EMBL" id="CAD8821606.1"/>
    </source>
</evidence>
<dbReference type="GO" id="GO:0009378">
    <property type="term" value="F:four-way junction helicase activity"/>
    <property type="evidence" value="ECO:0007669"/>
    <property type="project" value="TreeGrafter"/>
</dbReference>
<dbReference type="SMART" id="SM00487">
    <property type="entry name" value="DEXDc"/>
    <property type="match status" value="1"/>
</dbReference>
<dbReference type="AlphaFoldDB" id="A0A7S0ZH59"/>
<comment type="subcellular location">
    <subcellularLocation>
        <location evidence="7">Nucleus</location>
    </subcellularLocation>
</comment>
<dbReference type="EC" id="5.6.2.4" evidence="7"/>
<evidence type="ECO:0000259" key="9">
    <source>
        <dbReference type="PROSITE" id="PS51192"/>
    </source>
</evidence>
<dbReference type="SUPFAM" id="SSF52540">
    <property type="entry name" value="P-loop containing nucleoside triphosphate hydrolases"/>
    <property type="match status" value="1"/>
</dbReference>
<dbReference type="SMART" id="SM00490">
    <property type="entry name" value="HELICc"/>
    <property type="match status" value="1"/>
</dbReference>
<evidence type="ECO:0000256" key="4">
    <source>
        <dbReference type="ARBA" id="ARBA00022806"/>
    </source>
</evidence>
<accession>A0A7S0ZH59</accession>
<dbReference type="InterPro" id="IPR004589">
    <property type="entry name" value="DNA_helicase_ATP-dep_RecQ"/>
</dbReference>
<name>A0A7S0ZH59_9RHOD</name>
<evidence type="ECO:0000256" key="6">
    <source>
        <dbReference type="ARBA" id="ARBA00034617"/>
    </source>
</evidence>
<feature type="compositionally biased region" description="Basic and acidic residues" evidence="8">
    <location>
        <begin position="528"/>
        <end position="543"/>
    </location>
</feature>
<dbReference type="InterPro" id="IPR011545">
    <property type="entry name" value="DEAD/DEAH_box_helicase_dom"/>
</dbReference>
<feature type="domain" description="Helicase C-terminal" evidence="10">
    <location>
        <begin position="254"/>
        <end position="399"/>
    </location>
</feature>
<keyword evidence="3 7" id="KW-0378">Hydrolase</keyword>
<dbReference type="PANTHER" id="PTHR13710:SF155">
    <property type="entry name" value="ATP-DEPENDENT DNA HELICASE Q-LIKE 3"/>
    <property type="match status" value="1"/>
</dbReference>
<keyword evidence="2 7" id="KW-0547">Nucleotide-binding</keyword>
<comment type="catalytic activity">
    <reaction evidence="6 7">
        <text>Couples ATP hydrolysis with the unwinding of duplex DNA by translocating in the 3'-5' direction.</text>
        <dbReference type="EC" id="5.6.2.4"/>
    </reaction>
</comment>
<evidence type="ECO:0000256" key="5">
    <source>
        <dbReference type="ARBA" id="ARBA00022840"/>
    </source>
</evidence>
<evidence type="ECO:0000259" key="10">
    <source>
        <dbReference type="PROSITE" id="PS51194"/>
    </source>
</evidence>
<sequence length="586" mass="64857">MAAKRIIPVLCSGSHDSLIESVLDSAFGLQELRPGQREVIDGLLSGHDVLFIAPTGGGKSLCYQLPAVILAKTHDAVSIVISPLLALVQNQLDALHARQIASTSISSSQSAAHNRSVFESLSKATANTMNSIPYAIIYVTPETVLSPRFLSVLNKLSAKRKIGIFAVDEAHCISSWGHDFRAKYRQLGELKRLFPNVPILAATATATAKVRQDIQFQLGISDAKLVTRSFNRSNIRYEFKYVLSNAVDDERRKIIVDFVCARRQQCGIVYARTRELVEMISMVLSSKKVSCGAYHGGMSNPDRLSIQNRWQSGELKVIVATLAFGMGVDKDDVRYVLNADLPASIEGFYQQSGRAGRDGLPALSILIFSLSDLRKLVFLVENGSYKHESTRKAAMHALEGMKGLAMHPKCRRKMILRHFGEALGPPEPECSISAGCDACSDPNRARQNVDLLERMFTDFSYVVANGENRGKRKHDDDHDSVEESETDRDENTCHPTKIQTAAEEIDAESMIEQGILLVRSNVGTSSKRLRELEKRDAQEERRTQGRLGSSNNVRSRLLSRMNAQSAAFRPASTFFSASQLENRSKR</sequence>
<dbReference type="PANTHER" id="PTHR13710">
    <property type="entry name" value="DNA HELICASE RECQ FAMILY MEMBER"/>
    <property type="match status" value="1"/>
</dbReference>
<dbReference type="GO" id="GO:0016787">
    <property type="term" value="F:hydrolase activity"/>
    <property type="evidence" value="ECO:0007669"/>
    <property type="project" value="UniProtKB-KW"/>
</dbReference>
<evidence type="ECO:0000256" key="8">
    <source>
        <dbReference type="SAM" id="MobiDB-lite"/>
    </source>
</evidence>
<gene>
    <name evidence="11" type="ORF">TOLI1172_LOCUS6001</name>
</gene>
<reference evidence="11" key="1">
    <citation type="submission" date="2021-01" db="EMBL/GenBank/DDBJ databases">
        <authorList>
            <person name="Corre E."/>
            <person name="Pelletier E."/>
            <person name="Niang G."/>
            <person name="Scheremetjew M."/>
            <person name="Finn R."/>
            <person name="Kale V."/>
            <person name="Holt S."/>
            <person name="Cochrane G."/>
            <person name="Meng A."/>
            <person name="Brown T."/>
            <person name="Cohen L."/>
        </authorList>
    </citation>
    <scope>NUCLEOTIDE SEQUENCE</scope>
    <source>
        <strain evidence="11">CCMP3278</strain>
    </source>
</reference>
<dbReference type="PROSITE" id="PS51194">
    <property type="entry name" value="HELICASE_CTER"/>
    <property type="match status" value="1"/>
</dbReference>
<evidence type="ECO:0000256" key="2">
    <source>
        <dbReference type="ARBA" id="ARBA00022741"/>
    </source>
</evidence>
<dbReference type="GO" id="GO:0043138">
    <property type="term" value="F:3'-5' DNA helicase activity"/>
    <property type="evidence" value="ECO:0007669"/>
    <property type="project" value="UniProtKB-EC"/>
</dbReference>
<dbReference type="FunFam" id="3.40.50.300:FF:001389">
    <property type="entry name" value="ATP-dependent DNA helicase RecQ"/>
    <property type="match status" value="1"/>
</dbReference>
<dbReference type="GO" id="GO:0000724">
    <property type="term" value="P:double-strand break repair via homologous recombination"/>
    <property type="evidence" value="ECO:0007669"/>
    <property type="project" value="TreeGrafter"/>
</dbReference>
<comment type="similarity">
    <text evidence="1 7">Belongs to the helicase family. RecQ subfamily.</text>
</comment>
<dbReference type="InterPro" id="IPR027417">
    <property type="entry name" value="P-loop_NTPase"/>
</dbReference>
<feature type="region of interest" description="Disordered" evidence="8">
    <location>
        <begin position="526"/>
        <end position="586"/>
    </location>
</feature>
<evidence type="ECO:0000256" key="7">
    <source>
        <dbReference type="RuleBase" id="RU364117"/>
    </source>
</evidence>
<dbReference type="GO" id="GO:0005634">
    <property type="term" value="C:nucleus"/>
    <property type="evidence" value="ECO:0007669"/>
    <property type="project" value="UniProtKB-SubCell"/>
</dbReference>
<protein>
    <recommendedName>
        <fullName evidence="7">ATP-dependent DNA helicase</fullName>
        <ecNumber evidence="7">5.6.2.4</ecNumber>
    </recommendedName>
</protein>
<dbReference type="Pfam" id="PF16124">
    <property type="entry name" value="RecQ_Zn_bind"/>
    <property type="match status" value="1"/>
</dbReference>
<feature type="compositionally biased region" description="Acidic residues" evidence="8">
    <location>
        <begin position="478"/>
        <end position="488"/>
    </location>
</feature>
<dbReference type="Pfam" id="PF00270">
    <property type="entry name" value="DEAD"/>
    <property type="match status" value="1"/>
</dbReference>
<dbReference type="GO" id="GO:0003676">
    <property type="term" value="F:nucleic acid binding"/>
    <property type="evidence" value="ECO:0007669"/>
    <property type="project" value="InterPro"/>
</dbReference>
<keyword evidence="5 7" id="KW-0067">ATP-binding</keyword>
<dbReference type="PROSITE" id="PS51192">
    <property type="entry name" value="HELICASE_ATP_BIND_1"/>
    <property type="match status" value="1"/>
</dbReference>
<dbReference type="InterPro" id="IPR032284">
    <property type="entry name" value="RecQ_Zn-bd"/>
</dbReference>
<dbReference type="CDD" id="cd17920">
    <property type="entry name" value="DEXHc_RecQ"/>
    <property type="match status" value="1"/>
</dbReference>
<dbReference type="InterPro" id="IPR014001">
    <property type="entry name" value="Helicase_ATP-bd"/>
</dbReference>
<dbReference type="GO" id="GO:0005737">
    <property type="term" value="C:cytoplasm"/>
    <property type="evidence" value="ECO:0007669"/>
    <property type="project" value="TreeGrafter"/>
</dbReference>
<dbReference type="Pfam" id="PF00271">
    <property type="entry name" value="Helicase_C"/>
    <property type="match status" value="1"/>
</dbReference>
<keyword evidence="7" id="KW-0539">Nucleus</keyword>
<comment type="catalytic activity">
    <reaction evidence="7">
        <text>ATP + H2O = ADP + phosphate + H(+)</text>
        <dbReference type="Rhea" id="RHEA:13065"/>
        <dbReference type="ChEBI" id="CHEBI:15377"/>
        <dbReference type="ChEBI" id="CHEBI:15378"/>
        <dbReference type="ChEBI" id="CHEBI:30616"/>
        <dbReference type="ChEBI" id="CHEBI:43474"/>
        <dbReference type="ChEBI" id="CHEBI:456216"/>
    </reaction>
</comment>
<proteinExistence type="inferred from homology"/>
<dbReference type="Gene3D" id="3.40.50.300">
    <property type="entry name" value="P-loop containing nucleotide triphosphate hydrolases"/>
    <property type="match status" value="2"/>
</dbReference>
<feature type="region of interest" description="Disordered" evidence="8">
    <location>
        <begin position="468"/>
        <end position="495"/>
    </location>
</feature>
<dbReference type="EMBL" id="HBFP01008393">
    <property type="protein sequence ID" value="CAD8821606.1"/>
    <property type="molecule type" value="Transcribed_RNA"/>
</dbReference>
<keyword evidence="4 7" id="KW-0347">Helicase</keyword>
<feature type="domain" description="Helicase ATP-binding" evidence="9">
    <location>
        <begin position="40"/>
        <end position="224"/>
    </location>
</feature>
<evidence type="ECO:0000256" key="3">
    <source>
        <dbReference type="ARBA" id="ARBA00022801"/>
    </source>
</evidence>
<dbReference type="NCBIfam" id="TIGR00614">
    <property type="entry name" value="recQ_fam"/>
    <property type="match status" value="1"/>
</dbReference>